<evidence type="ECO:0000313" key="3">
    <source>
        <dbReference type="Proteomes" id="UP000239239"/>
    </source>
</evidence>
<dbReference type="Proteomes" id="UP000239239">
    <property type="component" value="Unassembled WGS sequence"/>
</dbReference>
<dbReference type="CDD" id="cd02440">
    <property type="entry name" value="AdoMet_MTases"/>
    <property type="match status" value="1"/>
</dbReference>
<dbReference type="SUPFAM" id="SSF53335">
    <property type="entry name" value="S-adenosyl-L-methionine-dependent methyltransferases"/>
    <property type="match status" value="1"/>
</dbReference>
<keyword evidence="2" id="KW-0808">Transferase</keyword>
<dbReference type="GO" id="GO:0008168">
    <property type="term" value="F:methyltransferase activity"/>
    <property type="evidence" value="ECO:0007669"/>
    <property type="project" value="UniProtKB-KW"/>
</dbReference>
<dbReference type="RefSeq" id="WP_061512098.1">
    <property type="nucleotide sequence ID" value="NZ_JADRPP010000003.1"/>
</dbReference>
<dbReference type="PANTHER" id="PTHR43591:SF110">
    <property type="entry name" value="RHODANESE DOMAIN-CONTAINING PROTEIN"/>
    <property type="match status" value="1"/>
</dbReference>
<protein>
    <submittedName>
        <fullName evidence="2">Class I SAM-dependent methyltransferase</fullName>
    </submittedName>
</protein>
<sequence length="239" mass="28242">MSTVAQYKNYYHYISDGWSKEPKEMFKFLAQKIKELPLKPGSKLLDIGCATGELIHFLSKQFPQLQYTGIDVFDDLIEVCKELQPDVNFIKASALDLPFEFESQFDIITVVSVISIFDTIDLDIFWENLFKATKDNGVIYILSPFNEYGVDCEIRHRKRINNIKGEWERGWNIFCKETIAEYLEGRCKNWVFHPFKFNLELNQREDVIRTWTMKTEFNDKQLTNGMKLLVDHYLLEIHI</sequence>
<comment type="caution">
    <text evidence="2">The sequence shown here is derived from an EMBL/GenBank/DDBJ whole genome shotgun (WGS) entry which is preliminary data.</text>
</comment>
<dbReference type="Gene3D" id="3.40.50.150">
    <property type="entry name" value="Vaccinia Virus protein VP39"/>
    <property type="match status" value="1"/>
</dbReference>
<dbReference type="PANTHER" id="PTHR43591">
    <property type="entry name" value="METHYLTRANSFERASE"/>
    <property type="match status" value="1"/>
</dbReference>
<keyword evidence="2" id="KW-0489">Methyltransferase</keyword>
<evidence type="ECO:0000313" key="2">
    <source>
        <dbReference type="EMBL" id="PPK31312.1"/>
    </source>
</evidence>
<dbReference type="InterPro" id="IPR013217">
    <property type="entry name" value="Methyltransf_12"/>
</dbReference>
<dbReference type="InterPro" id="IPR029063">
    <property type="entry name" value="SAM-dependent_MTases_sf"/>
</dbReference>
<dbReference type="Pfam" id="PF08242">
    <property type="entry name" value="Methyltransf_12"/>
    <property type="match status" value="1"/>
</dbReference>
<evidence type="ECO:0000259" key="1">
    <source>
        <dbReference type="Pfam" id="PF08242"/>
    </source>
</evidence>
<dbReference type="OrthoDB" id="9774345at2"/>
<name>A0A2S6F1J4_LEGPN</name>
<accession>A0A2S6F1J4</accession>
<reference evidence="2 3" key="1">
    <citation type="submission" date="2018-02" db="EMBL/GenBank/DDBJ databases">
        <title>Draft genome sequences of four Legionella pneumophila clinical strains isolated in Ontario.</title>
        <authorList>
            <person name="Fortuna A."/>
            <person name="Ramnarine R."/>
            <person name="Li A."/>
            <person name="Frantz C."/>
            <person name="Mallo G."/>
        </authorList>
    </citation>
    <scope>NUCLEOTIDE SEQUENCE [LARGE SCALE GENOMIC DNA]</scope>
    <source>
        <strain evidence="2 3">LG61</strain>
    </source>
</reference>
<dbReference type="EMBL" id="PQWY01000010">
    <property type="protein sequence ID" value="PPK31312.1"/>
    <property type="molecule type" value="Genomic_DNA"/>
</dbReference>
<organism evidence="2 3">
    <name type="scientific">Legionella pneumophila</name>
    <dbReference type="NCBI Taxonomy" id="446"/>
    <lineage>
        <taxon>Bacteria</taxon>
        <taxon>Pseudomonadati</taxon>
        <taxon>Pseudomonadota</taxon>
        <taxon>Gammaproteobacteria</taxon>
        <taxon>Legionellales</taxon>
        <taxon>Legionellaceae</taxon>
        <taxon>Legionella</taxon>
    </lineage>
</organism>
<proteinExistence type="predicted"/>
<dbReference type="AlphaFoldDB" id="A0A2S6F1J4"/>
<feature type="domain" description="Methyltransferase type 12" evidence="1">
    <location>
        <begin position="45"/>
        <end position="139"/>
    </location>
</feature>
<dbReference type="GO" id="GO:0032259">
    <property type="term" value="P:methylation"/>
    <property type="evidence" value="ECO:0007669"/>
    <property type="project" value="UniProtKB-KW"/>
</dbReference>
<gene>
    <name evidence="2" type="ORF">C3928_04560</name>
</gene>